<comment type="caution">
    <text evidence="3">The sequence shown here is derived from an EMBL/GenBank/DDBJ whole genome shotgun (WGS) entry which is preliminary data.</text>
</comment>
<evidence type="ECO:0000313" key="4">
    <source>
        <dbReference type="EMBL" id="RMW89818.1"/>
    </source>
</evidence>
<dbReference type="GO" id="GO:0008168">
    <property type="term" value="F:methyltransferase activity"/>
    <property type="evidence" value="ECO:0007669"/>
    <property type="project" value="InterPro"/>
</dbReference>
<dbReference type="GO" id="GO:0006281">
    <property type="term" value="P:DNA repair"/>
    <property type="evidence" value="ECO:0007669"/>
    <property type="project" value="InterPro"/>
</dbReference>
<evidence type="ECO:0000313" key="3">
    <source>
        <dbReference type="EMBL" id="OBY52701.1"/>
    </source>
</evidence>
<evidence type="ECO:0000313" key="5">
    <source>
        <dbReference type="Proteomes" id="UP000092746"/>
    </source>
</evidence>
<dbReference type="EMBL" id="MAQE01000012">
    <property type="protein sequence ID" value="OBY52701.1"/>
    <property type="molecule type" value="Genomic_DNA"/>
</dbReference>
<evidence type="ECO:0000313" key="6">
    <source>
        <dbReference type="Proteomes" id="UP000274211"/>
    </source>
</evidence>
<dbReference type="Proteomes" id="UP000092746">
    <property type="component" value="Unassembled WGS sequence"/>
</dbReference>
<keyword evidence="1" id="KW-0010">Activator</keyword>
<keyword evidence="6" id="KW-1185">Reference proteome</keyword>
<dbReference type="PROSITE" id="PS01124">
    <property type="entry name" value="HTH_ARAC_FAMILY_2"/>
    <property type="match status" value="1"/>
</dbReference>
<protein>
    <recommendedName>
        <fullName evidence="2">HTH araC/xylS-type domain-containing protein</fullName>
    </recommendedName>
</protein>
<dbReference type="AlphaFoldDB" id="A0AAP7GX36"/>
<dbReference type="GO" id="GO:0008270">
    <property type="term" value="F:zinc ion binding"/>
    <property type="evidence" value="ECO:0007669"/>
    <property type="project" value="InterPro"/>
</dbReference>
<dbReference type="InterPro" id="IPR035451">
    <property type="entry name" value="Ada-like_dom_sf"/>
</dbReference>
<name>A0AAP7GX36_AGGAP</name>
<accession>A0AAP7GX36</accession>
<dbReference type="SUPFAM" id="SSF57884">
    <property type="entry name" value="Ada DNA repair protein, N-terminal domain (N-Ada 10)"/>
    <property type="match status" value="1"/>
</dbReference>
<dbReference type="InterPro" id="IPR004026">
    <property type="entry name" value="Ada_DNA_repair_Zn-bd"/>
</dbReference>
<organism evidence="3 5">
    <name type="scientific">Aggregatibacter aphrophilus</name>
    <name type="common">Haemophilus aphrophilus</name>
    <dbReference type="NCBI Taxonomy" id="732"/>
    <lineage>
        <taxon>Bacteria</taxon>
        <taxon>Pseudomonadati</taxon>
        <taxon>Pseudomonadota</taxon>
        <taxon>Gammaproteobacteria</taxon>
        <taxon>Pasteurellales</taxon>
        <taxon>Pasteurellaceae</taxon>
        <taxon>Aggregatibacter</taxon>
    </lineage>
</organism>
<proteinExistence type="predicted"/>
<dbReference type="Pfam" id="PF02805">
    <property type="entry name" value="Ada_Zn_binding"/>
    <property type="match status" value="1"/>
</dbReference>
<evidence type="ECO:0000259" key="2">
    <source>
        <dbReference type="PROSITE" id="PS01124"/>
    </source>
</evidence>
<evidence type="ECO:0000256" key="1">
    <source>
        <dbReference type="ARBA" id="ARBA00023159"/>
    </source>
</evidence>
<dbReference type="EMBL" id="QMGS01000034">
    <property type="protein sequence ID" value="RMW89818.1"/>
    <property type="molecule type" value="Genomic_DNA"/>
</dbReference>
<reference evidence="4 6" key="2">
    <citation type="journal article" date="2019" name="J. Oral Microbiol.">
        <title>Role of OmpA1 and OmpA2 in Aggregatibacter actinomycetemcomitans and Aggregatibacter aphrophilus serum resistance.</title>
        <authorList>
            <person name="Lindholm M."/>
            <person name="Min Aung K."/>
            <person name="Nyunt Wai S."/>
            <person name="Oscarsson J."/>
        </authorList>
    </citation>
    <scope>NUCLEOTIDE SEQUENCE [LARGE SCALE GENOMIC DNA]</scope>
    <source>
        <strain evidence="4 6">HK83</strain>
    </source>
</reference>
<dbReference type="Proteomes" id="UP000274211">
    <property type="component" value="Unassembled WGS sequence"/>
</dbReference>
<reference evidence="3 5" key="1">
    <citation type="submission" date="2016-06" db="EMBL/GenBank/DDBJ databases">
        <title>Simultaneous identification of Haemophilus influenzae and Haemophilus haemolyticus using TaqMan real-time PCR.</title>
        <authorList>
            <person name="Price E.P."/>
            <person name="Sarovich D.S."/>
            <person name="Harris T."/>
            <person name="Spargo J.C."/>
            <person name="Nosworthy E."/>
            <person name="Beissbarth J."/>
            <person name="Smith-Vaughan H."/>
        </authorList>
    </citation>
    <scope>NUCLEOTIDE SEQUENCE [LARGE SCALE GENOMIC DNA]</scope>
    <source>
        <strain evidence="3 5">ATCC 7901</strain>
    </source>
</reference>
<dbReference type="KEGG" id="aaz:ADJ80_09170"/>
<dbReference type="InterPro" id="IPR018060">
    <property type="entry name" value="HTH_AraC"/>
</dbReference>
<dbReference type="RefSeq" id="WP_050693846.1">
    <property type="nucleotide sequence ID" value="NZ_CP012067.1"/>
</dbReference>
<dbReference type="Gene3D" id="3.40.10.10">
    <property type="entry name" value="DNA Methylphosphotriester Repair Domain"/>
    <property type="match status" value="1"/>
</dbReference>
<gene>
    <name evidence="3" type="ORF">BBB52_05010</name>
    <name evidence="4" type="ORF">DOL88_02525</name>
</gene>
<feature type="domain" description="HTH araC/xylS-type" evidence="2">
    <location>
        <begin position="85"/>
        <end position="167"/>
    </location>
</feature>
<dbReference type="GO" id="GO:0043565">
    <property type="term" value="F:sequence-specific DNA binding"/>
    <property type="evidence" value="ECO:0007669"/>
    <property type="project" value="InterPro"/>
</dbReference>
<sequence length="167" mass="19300">MTKNVNSLFRQASLAREPYYDGEFFIVVKSTGIFCQVLCLAMLPMEKNVRYFIAREATISASYRPCYHCRPELVPNSRQLLTNFLPVLTKIVSDIRSGVFFIQSIRGISIFYGISKAELNQMFMEDFNIPIDSFLEINRALWTRHLLFNTNLSAREIVCLCGYETKV</sequence>
<dbReference type="GO" id="GO:0003700">
    <property type="term" value="F:DNA-binding transcription factor activity"/>
    <property type="evidence" value="ECO:0007669"/>
    <property type="project" value="InterPro"/>
</dbReference>